<dbReference type="EC" id="1.11.1.24" evidence="8"/>
<evidence type="ECO:0000256" key="8">
    <source>
        <dbReference type="PIRNR" id="PIRNR000239"/>
    </source>
</evidence>
<evidence type="ECO:0000256" key="1">
    <source>
        <dbReference type="ARBA" id="ARBA00022559"/>
    </source>
</evidence>
<evidence type="ECO:0000256" key="6">
    <source>
        <dbReference type="ARBA" id="ARBA00045282"/>
    </source>
</evidence>
<keyword evidence="3 8" id="KW-0560">Oxidoreductase</keyword>
<dbReference type="GO" id="GO:0140824">
    <property type="term" value="F:thioredoxin-dependent peroxiredoxin activity"/>
    <property type="evidence" value="ECO:0007669"/>
    <property type="project" value="UniProtKB-EC"/>
</dbReference>
<dbReference type="CDD" id="cd03016">
    <property type="entry name" value="PRX_1cys"/>
    <property type="match status" value="1"/>
</dbReference>
<dbReference type="Proteomes" id="UP000515121">
    <property type="component" value="Unplaced"/>
</dbReference>
<dbReference type="PIRSF" id="PIRSF000239">
    <property type="entry name" value="AHPC"/>
    <property type="match status" value="1"/>
</dbReference>
<dbReference type="Pfam" id="PF10417">
    <property type="entry name" value="1-cysPrx_C"/>
    <property type="match status" value="1"/>
</dbReference>
<dbReference type="InterPro" id="IPR024706">
    <property type="entry name" value="Peroxiredoxin_AhpC-typ"/>
</dbReference>
<dbReference type="FunFam" id="3.30.1020.10:FF:000001">
    <property type="entry name" value="1-Cys peroxiredoxin"/>
    <property type="match status" value="1"/>
</dbReference>
<evidence type="ECO:0000256" key="7">
    <source>
        <dbReference type="ARBA" id="ARBA00049091"/>
    </source>
</evidence>
<protein>
    <recommendedName>
        <fullName evidence="8">Peroxiredoxin</fullName>
        <ecNumber evidence="8">1.11.1.24</ecNumber>
    </recommendedName>
</protein>
<sequence length="219" mass="24507">MPGITLGDTVPNLEVETTHGKFNLHDYFNNGWTIIFSHPADFTPVCTTELGKMAAFQPEFEKRGAKLLAFSCDNVQSHNEWIKDIEGYTPGCKVTYPIVADPKREILKQLNMVDPDAKDSLGNELPNRALHIVGSDNKIKLSLVYPATTGRNMDEVLRALDALQKVSKYKVATPVNWKPDDPVVISPAVTNEEAKEMFPQGFETKKLPSGLEYLRFTRV</sequence>
<evidence type="ECO:0000256" key="5">
    <source>
        <dbReference type="ARBA" id="ARBA00025719"/>
    </source>
</evidence>
<gene>
    <name evidence="12" type="primary">LOC111279846</name>
</gene>
<comment type="function">
    <text evidence="6">Thiol-specific peroxidase that catalyzes the reduction of hydrogen peroxide and organic hydroperoxides to water and alcohols, respectively. Seems to contribute to the inhibition of germination during stress.</text>
</comment>
<dbReference type="RefSeq" id="XP_022722643.1">
    <property type="nucleotide sequence ID" value="XM_022866908.1"/>
</dbReference>
<dbReference type="Pfam" id="PF00578">
    <property type="entry name" value="AhpC-TSA"/>
    <property type="match status" value="1"/>
</dbReference>
<dbReference type="GO" id="GO:0005739">
    <property type="term" value="C:mitochondrion"/>
    <property type="evidence" value="ECO:0007669"/>
    <property type="project" value="TreeGrafter"/>
</dbReference>
<evidence type="ECO:0000256" key="4">
    <source>
        <dbReference type="ARBA" id="ARBA00023284"/>
    </source>
</evidence>
<proteinExistence type="inferred from homology"/>
<keyword evidence="4 8" id="KW-0676">Redox-active center</keyword>
<dbReference type="GeneID" id="111279846"/>
<dbReference type="AlphaFoldDB" id="A0A6P5X382"/>
<accession>A0A6P5X382</accession>
<evidence type="ECO:0000256" key="2">
    <source>
        <dbReference type="ARBA" id="ARBA00022862"/>
    </source>
</evidence>
<comment type="similarity">
    <text evidence="5">Belongs to the peroxiredoxin family. Prx6 subfamily.</text>
</comment>
<comment type="catalytic activity">
    <reaction evidence="7 8">
        <text>a hydroperoxide + [thioredoxin]-dithiol = an alcohol + [thioredoxin]-disulfide + H2O</text>
        <dbReference type="Rhea" id="RHEA:62620"/>
        <dbReference type="Rhea" id="RHEA-COMP:10698"/>
        <dbReference type="Rhea" id="RHEA-COMP:10700"/>
        <dbReference type="ChEBI" id="CHEBI:15377"/>
        <dbReference type="ChEBI" id="CHEBI:29950"/>
        <dbReference type="ChEBI" id="CHEBI:30879"/>
        <dbReference type="ChEBI" id="CHEBI:35924"/>
        <dbReference type="ChEBI" id="CHEBI:50058"/>
        <dbReference type="EC" id="1.11.1.24"/>
    </reaction>
</comment>
<dbReference type="FunFam" id="3.40.30.10:FF:000011">
    <property type="entry name" value="Peroxiredoxin PRX1"/>
    <property type="match status" value="1"/>
</dbReference>
<keyword evidence="1 8" id="KW-0575">Peroxidase</keyword>
<reference evidence="12" key="1">
    <citation type="submission" date="2025-08" db="UniProtKB">
        <authorList>
            <consortium name="RefSeq"/>
        </authorList>
    </citation>
    <scope>IDENTIFICATION</scope>
    <source>
        <tissue evidence="12">Fruit stalk</tissue>
    </source>
</reference>
<dbReference type="InterPro" id="IPR036249">
    <property type="entry name" value="Thioredoxin-like_sf"/>
</dbReference>
<dbReference type="PANTHER" id="PTHR43503">
    <property type="entry name" value="MCG48959-RELATED"/>
    <property type="match status" value="1"/>
</dbReference>
<keyword evidence="2 8" id="KW-0049">Antioxidant</keyword>
<dbReference type="Gene3D" id="3.40.30.10">
    <property type="entry name" value="Glutaredoxin"/>
    <property type="match status" value="1"/>
</dbReference>
<dbReference type="GO" id="GO:0045454">
    <property type="term" value="P:cell redox homeostasis"/>
    <property type="evidence" value="ECO:0007669"/>
    <property type="project" value="TreeGrafter"/>
</dbReference>
<evidence type="ECO:0000313" key="11">
    <source>
        <dbReference type="Proteomes" id="UP000515121"/>
    </source>
</evidence>
<feature type="active site" description="Cysteine sulfenic acid (-SOH) intermediate; for peroxidase activity" evidence="9">
    <location>
        <position position="46"/>
    </location>
</feature>
<dbReference type="InterPro" id="IPR000866">
    <property type="entry name" value="AhpC/TSA"/>
</dbReference>
<dbReference type="OrthoDB" id="2996783at2759"/>
<dbReference type="InterPro" id="IPR013766">
    <property type="entry name" value="Thioredoxin_domain"/>
</dbReference>
<dbReference type="KEGG" id="dzi:111279846"/>
<evidence type="ECO:0000313" key="12">
    <source>
        <dbReference type="RefSeq" id="XP_022722643.1"/>
    </source>
</evidence>
<dbReference type="SUPFAM" id="SSF52833">
    <property type="entry name" value="Thioredoxin-like"/>
    <property type="match status" value="1"/>
</dbReference>
<evidence type="ECO:0000256" key="3">
    <source>
        <dbReference type="ARBA" id="ARBA00023002"/>
    </source>
</evidence>
<evidence type="ECO:0000259" key="10">
    <source>
        <dbReference type="PROSITE" id="PS51352"/>
    </source>
</evidence>
<feature type="domain" description="Thioredoxin" evidence="10">
    <location>
        <begin position="4"/>
        <end position="165"/>
    </location>
</feature>
<keyword evidence="11" id="KW-1185">Reference proteome</keyword>
<dbReference type="PANTHER" id="PTHR43503:SF4">
    <property type="entry name" value="PEROXIREDOXIN-6"/>
    <property type="match status" value="1"/>
</dbReference>
<name>A0A6P5X382_DURZI</name>
<dbReference type="PROSITE" id="PS51352">
    <property type="entry name" value="THIOREDOXIN_2"/>
    <property type="match status" value="1"/>
</dbReference>
<dbReference type="InterPro" id="IPR045020">
    <property type="entry name" value="PRX_1cys"/>
</dbReference>
<dbReference type="Gene3D" id="3.30.1020.10">
    <property type="entry name" value="Antioxidant, Horf6, Chain A, domain2"/>
    <property type="match status" value="1"/>
</dbReference>
<organism evidence="11 12">
    <name type="scientific">Durio zibethinus</name>
    <name type="common">Durian</name>
    <dbReference type="NCBI Taxonomy" id="66656"/>
    <lineage>
        <taxon>Eukaryota</taxon>
        <taxon>Viridiplantae</taxon>
        <taxon>Streptophyta</taxon>
        <taxon>Embryophyta</taxon>
        <taxon>Tracheophyta</taxon>
        <taxon>Spermatophyta</taxon>
        <taxon>Magnoliopsida</taxon>
        <taxon>eudicotyledons</taxon>
        <taxon>Gunneridae</taxon>
        <taxon>Pentapetalae</taxon>
        <taxon>rosids</taxon>
        <taxon>malvids</taxon>
        <taxon>Malvales</taxon>
        <taxon>Malvaceae</taxon>
        <taxon>Helicteroideae</taxon>
        <taxon>Durio</taxon>
    </lineage>
</organism>
<evidence type="ECO:0000256" key="9">
    <source>
        <dbReference type="PIRSR" id="PIRSR000239-1"/>
    </source>
</evidence>
<dbReference type="GO" id="GO:0005829">
    <property type="term" value="C:cytosol"/>
    <property type="evidence" value="ECO:0007669"/>
    <property type="project" value="TreeGrafter"/>
</dbReference>
<dbReference type="InterPro" id="IPR019479">
    <property type="entry name" value="Peroxiredoxin_C"/>
</dbReference>